<feature type="domain" description="Helix-hairpin-helix DNA-binding motif class 1" evidence="2">
    <location>
        <begin position="171"/>
        <end position="190"/>
    </location>
</feature>
<feature type="chain" id="PRO_5038377116" evidence="1">
    <location>
        <begin position="16"/>
        <end position="193"/>
    </location>
</feature>
<protein>
    <submittedName>
        <fullName evidence="3">ComEA family DNA-binding protein</fullName>
    </submittedName>
</protein>
<evidence type="ECO:0000256" key="1">
    <source>
        <dbReference type="SAM" id="SignalP"/>
    </source>
</evidence>
<dbReference type="PANTHER" id="PTHR21180:SF32">
    <property type="entry name" value="ENDONUCLEASE_EXONUCLEASE_PHOSPHATASE FAMILY DOMAIN-CONTAINING PROTEIN 1"/>
    <property type="match status" value="1"/>
</dbReference>
<dbReference type="AlphaFoldDB" id="A0A4V2JTF2"/>
<evidence type="ECO:0000313" key="4">
    <source>
        <dbReference type="Proteomes" id="UP000291933"/>
    </source>
</evidence>
<sequence length="193" mass="19247">MVVVAIIALAGCLWAAYSMTQARTVPLAVTSAAPTAMPSAGTPSAVPPIQVHVVGAVVHPGVVRLSPGSRVEDAIAAAGGLTPEAQPGQLNLAAVLIDGSQIVIGTKAQPAGEVRSPQGSSAAGGTAGSGGLVNLNTATVDQLDTLPGVGPVTAQAILAWREKHGKFSRVQEIQEVDGIGPKTYAQLAPKVTV</sequence>
<organism evidence="3 4">
    <name type="scientific">Propioniciclava tarda</name>
    <dbReference type="NCBI Taxonomy" id="433330"/>
    <lineage>
        <taxon>Bacteria</taxon>
        <taxon>Bacillati</taxon>
        <taxon>Actinomycetota</taxon>
        <taxon>Actinomycetes</taxon>
        <taxon>Propionibacteriales</taxon>
        <taxon>Propionibacteriaceae</taxon>
        <taxon>Propioniciclava</taxon>
    </lineage>
</organism>
<keyword evidence="4" id="KW-1185">Reference proteome</keyword>
<proteinExistence type="predicted"/>
<dbReference type="InterPro" id="IPR019554">
    <property type="entry name" value="Soluble_ligand-bd"/>
</dbReference>
<dbReference type="PANTHER" id="PTHR21180">
    <property type="entry name" value="ENDONUCLEASE/EXONUCLEASE/PHOSPHATASE FAMILY DOMAIN-CONTAINING PROTEIN 1"/>
    <property type="match status" value="1"/>
</dbReference>
<keyword evidence="3" id="KW-0238">DNA-binding</keyword>
<dbReference type="GO" id="GO:0003677">
    <property type="term" value="F:DNA binding"/>
    <property type="evidence" value="ECO:0007669"/>
    <property type="project" value="UniProtKB-KW"/>
</dbReference>
<dbReference type="NCBIfam" id="TIGR00426">
    <property type="entry name" value="competence protein ComEA helix-hairpin-helix repeat region"/>
    <property type="match status" value="1"/>
</dbReference>
<dbReference type="EMBL" id="SDMR01000002">
    <property type="protein sequence ID" value="TBT96071.1"/>
    <property type="molecule type" value="Genomic_DNA"/>
</dbReference>
<dbReference type="Gene3D" id="3.10.560.10">
    <property type="entry name" value="Outer membrane lipoprotein wza domain like"/>
    <property type="match status" value="1"/>
</dbReference>
<dbReference type="GO" id="GO:0015628">
    <property type="term" value="P:protein secretion by the type II secretion system"/>
    <property type="evidence" value="ECO:0007669"/>
    <property type="project" value="TreeGrafter"/>
</dbReference>
<dbReference type="InterPro" id="IPR051675">
    <property type="entry name" value="Endo/Exo/Phosphatase_dom_1"/>
</dbReference>
<dbReference type="InterPro" id="IPR010994">
    <property type="entry name" value="RuvA_2-like"/>
</dbReference>
<reference evidence="3 4" key="1">
    <citation type="submission" date="2019-01" db="EMBL/GenBank/DDBJ databases">
        <title>Lactibacter flavus gen. nov., sp. nov., a novel bacterium of the family Propionibacteriaceae isolated from raw milk and dairy products.</title>
        <authorList>
            <person name="Huptas C."/>
            <person name="Wenning M."/>
            <person name="Breitenwieser F."/>
            <person name="Doll E."/>
            <person name="Von Neubeck M."/>
            <person name="Busse H.-J."/>
            <person name="Scherer S."/>
        </authorList>
    </citation>
    <scope>NUCLEOTIDE SEQUENCE [LARGE SCALE GENOMIC DNA]</scope>
    <source>
        <strain evidence="3 4">DSM 22130</strain>
    </source>
</reference>
<evidence type="ECO:0000259" key="2">
    <source>
        <dbReference type="SMART" id="SM00278"/>
    </source>
</evidence>
<dbReference type="GO" id="GO:0006281">
    <property type="term" value="P:DNA repair"/>
    <property type="evidence" value="ECO:0007669"/>
    <property type="project" value="InterPro"/>
</dbReference>
<dbReference type="Proteomes" id="UP000291933">
    <property type="component" value="Unassembled WGS sequence"/>
</dbReference>
<accession>A0A4V2JTF2</accession>
<dbReference type="InterPro" id="IPR003583">
    <property type="entry name" value="Hlx-hairpin-Hlx_DNA-bd_motif"/>
</dbReference>
<dbReference type="OrthoDB" id="9758724at2"/>
<dbReference type="Gene3D" id="1.10.150.280">
    <property type="entry name" value="AF1531-like domain"/>
    <property type="match status" value="1"/>
</dbReference>
<feature type="domain" description="Helix-hairpin-helix DNA-binding motif class 1" evidence="2">
    <location>
        <begin position="141"/>
        <end position="160"/>
    </location>
</feature>
<dbReference type="Pfam" id="PF10531">
    <property type="entry name" value="SLBB"/>
    <property type="match status" value="1"/>
</dbReference>
<dbReference type="Pfam" id="PF12836">
    <property type="entry name" value="HHH_3"/>
    <property type="match status" value="1"/>
</dbReference>
<dbReference type="SUPFAM" id="SSF47781">
    <property type="entry name" value="RuvA domain 2-like"/>
    <property type="match status" value="1"/>
</dbReference>
<gene>
    <name evidence="3" type="ORF">ET996_02130</name>
</gene>
<dbReference type="InterPro" id="IPR004509">
    <property type="entry name" value="Competence_ComEA_HhH"/>
</dbReference>
<name>A0A4V2JTF2_PROTD</name>
<comment type="caution">
    <text evidence="3">The sequence shown here is derived from an EMBL/GenBank/DDBJ whole genome shotgun (WGS) entry which is preliminary data.</text>
</comment>
<keyword evidence="1" id="KW-0732">Signal</keyword>
<dbReference type="GO" id="GO:0015627">
    <property type="term" value="C:type II protein secretion system complex"/>
    <property type="evidence" value="ECO:0007669"/>
    <property type="project" value="TreeGrafter"/>
</dbReference>
<dbReference type="SMART" id="SM00278">
    <property type="entry name" value="HhH1"/>
    <property type="match status" value="2"/>
</dbReference>
<evidence type="ECO:0000313" key="3">
    <source>
        <dbReference type="EMBL" id="TBT96071.1"/>
    </source>
</evidence>
<feature type="signal peptide" evidence="1">
    <location>
        <begin position="1"/>
        <end position="15"/>
    </location>
</feature>